<evidence type="ECO:0000256" key="5">
    <source>
        <dbReference type="ARBA" id="ARBA00022989"/>
    </source>
</evidence>
<protein>
    <recommendedName>
        <fullName evidence="11">Ceramide glucosyltransferase</fullName>
    </recommendedName>
</protein>
<evidence type="ECO:0000256" key="2">
    <source>
        <dbReference type="ARBA" id="ARBA00022676"/>
    </source>
</evidence>
<dbReference type="Proteomes" id="UP000730481">
    <property type="component" value="Unassembled WGS sequence"/>
</dbReference>
<gene>
    <name evidence="9" type="ORF">FBEOM_5224</name>
</gene>
<evidence type="ECO:0000256" key="7">
    <source>
        <dbReference type="ARBA" id="ARBA00023180"/>
    </source>
</evidence>
<dbReference type="PANTHER" id="PTHR47844:SF1">
    <property type="entry name" value="EXOSTOSIN-LIKE 2"/>
    <property type="match status" value="1"/>
</dbReference>
<evidence type="ECO:0000313" key="9">
    <source>
        <dbReference type="EMBL" id="KAF4340883.1"/>
    </source>
</evidence>
<keyword evidence="4 8" id="KW-0812">Transmembrane</keyword>
<reference evidence="9" key="1">
    <citation type="journal article" date="2017" name="Mycologia">
        <title>Fusarium algeriense, sp. nov., a novel toxigenic crown rot pathogen of durum wheat from Algeria is nested in the Fusarium burgessii species complex.</title>
        <authorList>
            <person name="Laraba I."/>
            <person name="Keddad A."/>
            <person name="Boureghda H."/>
            <person name="Abdallah N."/>
            <person name="Vaughan M.M."/>
            <person name="Proctor R.H."/>
            <person name="Busman M."/>
            <person name="O'Donnell K."/>
        </authorList>
    </citation>
    <scope>NUCLEOTIDE SEQUENCE</scope>
    <source>
        <strain evidence="9">NRRL 25174</strain>
    </source>
</reference>
<comment type="subcellular location">
    <subcellularLocation>
        <location evidence="1">Membrane</location>
    </subcellularLocation>
</comment>
<dbReference type="Pfam" id="PF13641">
    <property type="entry name" value="Glyco_tranf_2_3"/>
    <property type="match status" value="1"/>
</dbReference>
<keyword evidence="10" id="KW-1185">Reference proteome</keyword>
<keyword evidence="2" id="KW-0328">Glycosyltransferase</keyword>
<feature type="transmembrane region" description="Helical" evidence="8">
    <location>
        <begin position="12"/>
        <end position="32"/>
    </location>
</feature>
<accession>A0A9P5ALW6</accession>
<dbReference type="SUPFAM" id="SSF53448">
    <property type="entry name" value="Nucleotide-diphospho-sugar transferases"/>
    <property type="match status" value="1"/>
</dbReference>
<dbReference type="GO" id="GO:0016020">
    <property type="term" value="C:membrane"/>
    <property type="evidence" value="ECO:0007669"/>
    <property type="project" value="UniProtKB-SubCell"/>
</dbReference>
<feature type="transmembrane region" description="Helical" evidence="8">
    <location>
        <begin position="258"/>
        <end position="277"/>
    </location>
</feature>
<dbReference type="OrthoDB" id="5096213at2759"/>
<evidence type="ECO:0000256" key="3">
    <source>
        <dbReference type="ARBA" id="ARBA00022679"/>
    </source>
</evidence>
<keyword evidence="6 8" id="KW-0472">Membrane</keyword>
<sequence>MAESPKINSPGAIISLAVLGIIIFLRLLRFAVLQLGLTKYRAPSGPANLERDCSVILTIRDPNDTNLISCVRSILVNNPKQLHVITDGTKAQHRVDAKIDQLRVRYPNTQVSVGAVNEPKRRREIAHALHSVNTDLTVITDQGVHWHAGFLSTALIPFKDDRVGCVTVPKIARKSDGIWGSLLRRDSYSSLKLIPEDTPQTTVQVDAQSPGYDQKKERKQYPYAFGLTYLSSFISFTLIYEIIVVLLVYVNGLLSKDWIAWLVLGLLLLVLQLFVGLQVAQRVRHSGSGVNNSTILMAILFGISAQCELEILALPGVMLEELRKLEESWTNPHGSQDPWK</sequence>
<proteinExistence type="predicted"/>
<evidence type="ECO:0000256" key="1">
    <source>
        <dbReference type="ARBA" id="ARBA00004370"/>
    </source>
</evidence>
<keyword evidence="7" id="KW-0325">Glycoprotein</keyword>
<evidence type="ECO:0008006" key="11">
    <source>
        <dbReference type="Google" id="ProtNLM"/>
    </source>
</evidence>
<evidence type="ECO:0000256" key="4">
    <source>
        <dbReference type="ARBA" id="ARBA00022692"/>
    </source>
</evidence>
<dbReference type="GO" id="GO:0016757">
    <property type="term" value="F:glycosyltransferase activity"/>
    <property type="evidence" value="ECO:0007669"/>
    <property type="project" value="UniProtKB-KW"/>
</dbReference>
<dbReference type="PANTHER" id="PTHR47844">
    <property type="entry name" value="SYNTHASE CPS1, PUTATIVE (AFU_ORTHOLOGUE AFUA_7G02500)-RELATED"/>
    <property type="match status" value="1"/>
</dbReference>
<feature type="transmembrane region" description="Helical" evidence="8">
    <location>
        <begin position="223"/>
        <end position="252"/>
    </location>
</feature>
<evidence type="ECO:0000256" key="8">
    <source>
        <dbReference type="SAM" id="Phobius"/>
    </source>
</evidence>
<dbReference type="EMBL" id="PVQB02000221">
    <property type="protein sequence ID" value="KAF4340883.1"/>
    <property type="molecule type" value="Genomic_DNA"/>
</dbReference>
<dbReference type="InterPro" id="IPR029044">
    <property type="entry name" value="Nucleotide-diphossugar_trans"/>
</dbReference>
<dbReference type="InterPro" id="IPR052427">
    <property type="entry name" value="Glycosyltrans_GT2/GT47"/>
</dbReference>
<evidence type="ECO:0000313" key="10">
    <source>
        <dbReference type="Proteomes" id="UP000730481"/>
    </source>
</evidence>
<name>A0A9P5ALW6_9HYPO</name>
<reference evidence="9" key="2">
    <citation type="submission" date="2020-02" db="EMBL/GenBank/DDBJ databases">
        <title>Identification and distribution of gene clusters putatively required for synthesis of sphingolipid metabolism inhibitors in phylogenetically diverse species of the filamentous fungus Fusarium.</title>
        <authorList>
            <person name="Kim H.-S."/>
            <person name="Busman M."/>
            <person name="Brown D.W."/>
            <person name="Divon H."/>
            <person name="Uhlig S."/>
            <person name="Proctor R.H."/>
        </authorList>
    </citation>
    <scope>NUCLEOTIDE SEQUENCE</scope>
    <source>
        <strain evidence="9">NRRL 25174</strain>
    </source>
</reference>
<dbReference type="AlphaFoldDB" id="A0A9P5ALW6"/>
<evidence type="ECO:0000256" key="6">
    <source>
        <dbReference type="ARBA" id="ARBA00023136"/>
    </source>
</evidence>
<organism evidence="9 10">
    <name type="scientific">Fusarium beomiforme</name>
    <dbReference type="NCBI Taxonomy" id="44412"/>
    <lineage>
        <taxon>Eukaryota</taxon>
        <taxon>Fungi</taxon>
        <taxon>Dikarya</taxon>
        <taxon>Ascomycota</taxon>
        <taxon>Pezizomycotina</taxon>
        <taxon>Sordariomycetes</taxon>
        <taxon>Hypocreomycetidae</taxon>
        <taxon>Hypocreales</taxon>
        <taxon>Nectriaceae</taxon>
        <taxon>Fusarium</taxon>
        <taxon>Fusarium burgessii species complex</taxon>
    </lineage>
</organism>
<keyword evidence="5 8" id="KW-1133">Transmembrane helix</keyword>
<comment type="caution">
    <text evidence="9">The sequence shown here is derived from an EMBL/GenBank/DDBJ whole genome shotgun (WGS) entry which is preliminary data.</text>
</comment>
<keyword evidence="3" id="KW-0808">Transferase</keyword>